<dbReference type="PANTHER" id="PTHR35336">
    <property type="entry name" value="ADENOSYLCOBINAMIDE AMIDOHYDROLASE"/>
    <property type="match status" value="1"/>
</dbReference>
<evidence type="ECO:0000313" key="2">
    <source>
        <dbReference type="EMBL" id="MFC6882098.1"/>
    </source>
</evidence>
<keyword evidence="3" id="KW-1185">Reference proteome</keyword>
<comment type="caution">
    <text evidence="2">The sequence shown here is derived from an EMBL/GenBank/DDBJ whole genome shotgun (WGS) entry which is preliminary data.</text>
</comment>
<evidence type="ECO:0000313" key="3">
    <source>
        <dbReference type="Proteomes" id="UP001596380"/>
    </source>
</evidence>
<dbReference type="InterPro" id="IPR052209">
    <property type="entry name" value="CbiZ"/>
</dbReference>
<organism evidence="2 3">
    <name type="scientific">Actinomadura yumaensis</name>
    <dbReference type="NCBI Taxonomy" id="111807"/>
    <lineage>
        <taxon>Bacteria</taxon>
        <taxon>Bacillati</taxon>
        <taxon>Actinomycetota</taxon>
        <taxon>Actinomycetes</taxon>
        <taxon>Streptosporangiales</taxon>
        <taxon>Thermomonosporaceae</taxon>
        <taxon>Actinomadura</taxon>
    </lineage>
</organism>
<dbReference type="Proteomes" id="UP001596380">
    <property type="component" value="Unassembled WGS sequence"/>
</dbReference>
<feature type="region of interest" description="Disordered" evidence="1">
    <location>
        <begin position="100"/>
        <end position="181"/>
    </location>
</feature>
<accession>A0ABW2CN05</accession>
<feature type="compositionally biased region" description="Low complexity" evidence="1">
    <location>
        <begin position="149"/>
        <end position="178"/>
    </location>
</feature>
<dbReference type="RefSeq" id="WP_160825064.1">
    <property type="nucleotide sequence ID" value="NZ_JBHSXS010000011.1"/>
</dbReference>
<proteinExistence type="predicted"/>
<sequence>MWWAGPGIRTISSAMLGGGIGPASWVLNAQVPGAYSRMDPVEHLRELAAAYGLEGPGVGMLTAAAVYRTVIRTDGAVTASATVGLRVPTWAAAPENALDPELAPLNADPTDPPAPADAASSVPLVPPARGAKTPTATGAEASDADADAGAEATASASNTGSAGIASAADASGGADPADFTSRTDATNAVVRTDAASAVVRADGAGDVGRTGWTPGTVNIVVNVPVALTDGALVNAVVTATEAKTQALLEAGYPCTGTASDAVCIAVRTDGDAEPFAGPRSEWGARIARAVHAAVYEGALGYGAWLRARS</sequence>
<evidence type="ECO:0000256" key="1">
    <source>
        <dbReference type="SAM" id="MobiDB-lite"/>
    </source>
</evidence>
<dbReference type="Pfam" id="PF01955">
    <property type="entry name" value="CbiZ"/>
    <property type="match status" value="2"/>
</dbReference>
<gene>
    <name evidence="2" type="ORF">ACFQKB_20260</name>
</gene>
<protein>
    <submittedName>
        <fullName evidence="2">Adenosylcobinamide amidohydrolase</fullName>
    </submittedName>
</protein>
<dbReference type="EMBL" id="JBHSXS010000011">
    <property type="protein sequence ID" value="MFC6882098.1"/>
    <property type="molecule type" value="Genomic_DNA"/>
</dbReference>
<name>A0ABW2CN05_9ACTN</name>
<reference evidence="3" key="1">
    <citation type="journal article" date="2019" name="Int. J. Syst. Evol. Microbiol.">
        <title>The Global Catalogue of Microorganisms (GCM) 10K type strain sequencing project: providing services to taxonomists for standard genome sequencing and annotation.</title>
        <authorList>
            <consortium name="The Broad Institute Genomics Platform"/>
            <consortium name="The Broad Institute Genome Sequencing Center for Infectious Disease"/>
            <person name="Wu L."/>
            <person name="Ma J."/>
        </authorList>
    </citation>
    <scope>NUCLEOTIDE SEQUENCE [LARGE SCALE GENOMIC DNA]</scope>
    <source>
        <strain evidence="3">JCM 3369</strain>
    </source>
</reference>
<dbReference type="PANTHER" id="PTHR35336:SF5">
    <property type="entry name" value="ADENOSYLCOBINAMIDE AMIDOHYDROLASE"/>
    <property type="match status" value="1"/>
</dbReference>
<dbReference type="InterPro" id="IPR002808">
    <property type="entry name" value="AdoCbi_amidolase"/>
</dbReference>